<feature type="region of interest" description="Disordered" evidence="5">
    <location>
        <begin position="102"/>
        <end position="122"/>
    </location>
</feature>
<reference evidence="8 9" key="1">
    <citation type="submission" date="2021-10" db="EMBL/GenBank/DDBJ databases">
        <title>Anaerobic single-cell dispensing facilitates the cultivation of human gut bacteria.</title>
        <authorList>
            <person name="Afrizal A."/>
        </authorList>
    </citation>
    <scope>NUCLEOTIDE SEQUENCE [LARGE SCALE GENOMIC DNA]</scope>
    <source>
        <strain evidence="8 9">CLA-AA-H276</strain>
    </source>
</reference>
<dbReference type="InterPro" id="IPR051794">
    <property type="entry name" value="PG_Endopeptidase_C40"/>
</dbReference>
<dbReference type="Gene3D" id="3.90.1720.10">
    <property type="entry name" value="endopeptidase domain like (from Nostoc punctiforme)"/>
    <property type="match status" value="1"/>
</dbReference>
<proteinExistence type="inferred from homology"/>
<dbReference type="PROSITE" id="PS51935">
    <property type="entry name" value="NLPC_P60"/>
    <property type="match status" value="1"/>
</dbReference>
<dbReference type="SUPFAM" id="SSF54001">
    <property type="entry name" value="Cysteine proteinases"/>
    <property type="match status" value="1"/>
</dbReference>
<dbReference type="Proteomes" id="UP001198220">
    <property type="component" value="Unassembled WGS sequence"/>
</dbReference>
<keyword evidence="4" id="KW-0788">Thiol protease</keyword>
<name>A0AAE3A7F2_9FIRM</name>
<evidence type="ECO:0000313" key="8">
    <source>
        <dbReference type="EMBL" id="MCC2127381.1"/>
    </source>
</evidence>
<evidence type="ECO:0000259" key="7">
    <source>
        <dbReference type="PROSITE" id="PS51935"/>
    </source>
</evidence>
<evidence type="ECO:0000256" key="1">
    <source>
        <dbReference type="ARBA" id="ARBA00007074"/>
    </source>
</evidence>
<keyword evidence="6" id="KW-0472">Membrane</keyword>
<evidence type="ECO:0000313" key="9">
    <source>
        <dbReference type="Proteomes" id="UP001198220"/>
    </source>
</evidence>
<dbReference type="PANTHER" id="PTHR47359">
    <property type="entry name" value="PEPTIDOGLYCAN DL-ENDOPEPTIDASE CWLO"/>
    <property type="match status" value="1"/>
</dbReference>
<evidence type="ECO:0000256" key="6">
    <source>
        <dbReference type="SAM" id="Phobius"/>
    </source>
</evidence>
<dbReference type="Pfam" id="PF00877">
    <property type="entry name" value="NLPC_P60"/>
    <property type="match status" value="1"/>
</dbReference>
<dbReference type="RefSeq" id="WP_308460053.1">
    <property type="nucleotide sequence ID" value="NZ_JAJEPS010000019.1"/>
</dbReference>
<sequence>MAFKKEGAEFTDAVKFKDYALSFAAEEASRFSNEDGDVASAKVDFALSSAASLSASKHTAKIKELRRFLKSKEIKDAAGNSGTGTKGREDGVIQSTAAFKRTEAEKGSRMNTTKKQITKEKRQAARKTAVAKMLRAKGMVGNELGTEKVTGDAFRDGNSGAVRAITEILNPATYLKSLFVKIAGVIAPHMMVVLLYLSVFMILVSLIAGMFTSINTVTTTVTGFISKYSGRGSIIAEESLDEEEIDEIVEDSGATGRQKDVIRYALSKVGYPYSQTDRTSGSAYDCSSLVYYCWMAAGVDISYGGGYPPTAAAEASKLYSKGEVVNSTRLDIKDMEPGDLIFYGGHDNGRFLGIYHVAVYVGNGEVVEAFNEKHGVVYQTLRTKNLILVLRP</sequence>
<protein>
    <submittedName>
        <fullName evidence="8">NlpC/P60 family protein</fullName>
    </submittedName>
</protein>
<dbReference type="InterPro" id="IPR000064">
    <property type="entry name" value="NLP_P60_dom"/>
</dbReference>
<evidence type="ECO:0000256" key="2">
    <source>
        <dbReference type="ARBA" id="ARBA00022670"/>
    </source>
</evidence>
<feature type="domain" description="NlpC/P60" evidence="7">
    <location>
        <begin position="255"/>
        <end position="392"/>
    </location>
</feature>
<comment type="caution">
    <text evidence="8">The sequence shown here is derived from an EMBL/GenBank/DDBJ whole genome shotgun (WGS) entry which is preliminary data.</text>
</comment>
<dbReference type="EMBL" id="JAJEPS010000019">
    <property type="protein sequence ID" value="MCC2127381.1"/>
    <property type="molecule type" value="Genomic_DNA"/>
</dbReference>
<gene>
    <name evidence="8" type="ORF">LKD36_14550</name>
</gene>
<organism evidence="8 9">
    <name type="scientific">Hominiventricola filiformis</name>
    <dbReference type="NCBI Taxonomy" id="2885352"/>
    <lineage>
        <taxon>Bacteria</taxon>
        <taxon>Bacillati</taxon>
        <taxon>Bacillota</taxon>
        <taxon>Clostridia</taxon>
        <taxon>Lachnospirales</taxon>
        <taxon>Lachnospiraceae</taxon>
        <taxon>Hominiventricola</taxon>
    </lineage>
</organism>
<keyword evidence="2" id="KW-0645">Protease</keyword>
<accession>A0AAE3A7F2</accession>
<keyword evidence="9" id="KW-1185">Reference proteome</keyword>
<evidence type="ECO:0000256" key="5">
    <source>
        <dbReference type="SAM" id="MobiDB-lite"/>
    </source>
</evidence>
<evidence type="ECO:0000256" key="3">
    <source>
        <dbReference type="ARBA" id="ARBA00022801"/>
    </source>
</evidence>
<dbReference type="InterPro" id="IPR038765">
    <property type="entry name" value="Papain-like_cys_pep_sf"/>
</dbReference>
<keyword evidence="3" id="KW-0378">Hydrolase</keyword>
<dbReference type="AlphaFoldDB" id="A0AAE3A7F2"/>
<feature type="transmembrane region" description="Helical" evidence="6">
    <location>
        <begin position="191"/>
        <end position="211"/>
    </location>
</feature>
<dbReference type="GO" id="GO:0006508">
    <property type="term" value="P:proteolysis"/>
    <property type="evidence" value="ECO:0007669"/>
    <property type="project" value="UniProtKB-KW"/>
</dbReference>
<keyword evidence="6" id="KW-0812">Transmembrane</keyword>
<comment type="similarity">
    <text evidence="1">Belongs to the peptidase C40 family.</text>
</comment>
<dbReference type="PANTHER" id="PTHR47359:SF3">
    <property type="entry name" value="NLP_P60 DOMAIN-CONTAINING PROTEIN-RELATED"/>
    <property type="match status" value="1"/>
</dbReference>
<keyword evidence="6" id="KW-1133">Transmembrane helix</keyword>
<evidence type="ECO:0000256" key="4">
    <source>
        <dbReference type="ARBA" id="ARBA00022807"/>
    </source>
</evidence>
<dbReference type="GO" id="GO:0008234">
    <property type="term" value="F:cysteine-type peptidase activity"/>
    <property type="evidence" value="ECO:0007669"/>
    <property type="project" value="UniProtKB-KW"/>
</dbReference>